<organism evidence="2 3">
    <name type="scientific">Candidatus Ornithocaccomicrobium faecavium</name>
    <dbReference type="NCBI Taxonomy" id="2840890"/>
    <lineage>
        <taxon>Bacteria</taxon>
        <taxon>Bacillati</taxon>
        <taxon>Bacillota</taxon>
        <taxon>Clostridia</taxon>
        <taxon>Candidatus Ornithocaccomicrobium</taxon>
    </lineage>
</organism>
<dbReference type="GO" id="GO:0006310">
    <property type="term" value="P:DNA recombination"/>
    <property type="evidence" value="ECO:0007669"/>
    <property type="project" value="UniProtKB-KW"/>
</dbReference>
<dbReference type="Proteomes" id="UP000886884">
    <property type="component" value="Unassembled WGS sequence"/>
</dbReference>
<dbReference type="GO" id="GO:0003677">
    <property type="term" value="F:DNA binding"/>
    <property type="evidence" value="ECO:0007669"/>
    <property type="project" value="InterPro"/>
</dbReference>
<name>A0A9D1P766_9FIRM</name>
<proteinExistence type="predicted"/>
<dbReference type="EMBL" id="DVOT01000092">
    <property type="protein sequence ID" value="HIV27336.1"/>
    <property type="molecule type" value="Genomic_DNA"/>
</dbReference>
<evidence type="ECO:0000313" key="2">
    <source>
        <dbReference type="EMBL" id="HIV27336.1"/>
    </source>
</evidence>
<keyword evidence="1" id="KW-0233">DNA recombination</keyword>
<dbReference type="GO" id="GO:0015074">
    <property type="term" value="P:DNA integration"/>
    <property type="evidence" value="ECO:0007669"/>
    <property type="project" value="InterPro"/>
</dbReference>
<evidence type="ECO:0000256" key="1">
    <source>
        <dbReference type="ARBA" id="ARBA00023172"/>
    </source>
</evidence>
<accession>A0A9D1P766</accession>
<dbReference type="InterPro" id="IPR013762">
    <property type="entry name" value="Integrase-like_cat_sf"/>
</dbReference>
<dbReference type="AlphaFoldDB" id="A0A9D1P766"/>
<evidence type="ECO:0000313" key="3">
    <source>
        <dbReference type="Proteomes" id="UP000886884"/>
    </source>
</evidence>
<gene>
    <name evidence="2" type="ORF">IAA64_05170</name>
</gene>
<evidence type="ECO:0008006" key="4">
    <source>
        <dbReference type="Google" id="ProtNLM"/>
    </source>
</evidence>
<dbReference type="InterPro" id="IPR011010">
    <property type="entry name" value="DNA_brk_join_enz"/>
</dbReference>
<reference evidence="2" key="1">
    <citation type="submission" date="2020-10" db="EMBL/GenBank/DDBJ databases">
        <authorList>
            <person name="Gilroy R."/>
        </authorList>
    </citation>
    <scope>NUCLEOTIDE SEQUENCE</scope>
    <source>
        <strain evidence="2">CHK183-6373</strain>
    </source>
</reference>
<protein>
    <recommendedName>
        <fullName evidence="4">Tyr recombinase domain-containing protein</fullName>
    </recommendedName>
</protein>
<reference evidence="2" key="2">
    <citation type="journal article" date="2021" name="PeerJ">
        <title>Extensive microbial diversity within the chicken gut microbiome revealed by metagenomics and culture.</title>
        <authorList>
            <person name="Gilroy R."/>
            <person name="Ravi A."/>
            <person name="Getino M."/>
            <person name="Pursley I."/>
            <person name="Horton D.L."/>
            <person name="Alikhan N.F."/>
            <person name="Baker D."/>
            <person name="Gharbi K."/>
            <person name="Hall N."/>
            <person name="Watson M."/>
            <person name="Adriaenssens E.M."/>
            <person name="Foster-Nyarko E."/>
            <person name="Jarju S."/>
            <person name="Secka A."/>
            <person name="Antonio M."/>
            <person name="Oren A."/>
            <person name="Chaudhuri R.R."/>
            <person name="La Ragione R."/>
            <person name="Hildebrand F."/>
            <person name="Pallen M.J."/>
        </authorList>
    </citation>
    <scope>NUCLEOTIDE SEQUENCE</scope>
    <source>
        <strain evidence="2">CHK183-6373</strain>
    </source>
</reference>
<comment type="caution">
    <text evidence="2">The sequence shown here is derived from an EMBL/GenBank/DDBJ whole genome shotgun (WGS) entry which is preliminary data.</text>
</comment>
<sequence>MSRKILQNSFGAGARELRSTYATMAIAAGVQPKTLQHIMGHAKSQLTMDIYVKQDSEGMQIASGQLENFLERGVPNVPAFVPNPEVA</sequence>
<dbReference type="SUPFAM" id="SSF56349">
    <property type="entry name" value="DNA breaking-rejoining enzymes"/>
    <property type="match status" value="1"/>
</dbReference>
<dbReference type="Gene3D" id="1.10.443.10">
    <property type="entry name" value="Intergrase catalytic core"/>
    <property type="match status" value="1"/>
</dbReference>